<feature type="compositionally biased region" description="Basic residues" evidence="1">
    <location>
        <begin position="291"/>
        <end position="313"/>
    </location>
</feature>
<feature type="compositionally biased region" description="Basic and acidic residues" evidence="1">
    <location>
        <begin position="14"/>
        <end position="25"/>
    </location>
</feature>
<gene>
    <name evidence="3" type="ORF">OFUS_LOCUS2749</name>
</gene>
<accession>A0A8S4N304</accession>
<dbReference type="GO" id="GO:0003677">
    <property type="term" value="F:DNA binding"/>
    <property type="evidence" value="ECO:0007669"/>
    <property type="project" value="InterPro"/>
</dbReference>
<evidence type="ECO:0000256" key="1">
    <source>
        <dbReference type="SAM" id="MobiDB-lite"/>
    </source>
</evidence>
<dbReference type="OrthoDB" id="7684689at2759"/>
<feature type="compositionally biased region" description="Basic residues" evidence="1">
    <location>
        <begin position="709"/>
        <end position="724"/>
    </location>
</feature>
<dbReference type="InterPro" id="IPR036390">
    <property type="entry name" value="WH_DNA-bd_sf"/>
</dbReference>
<comment type="caution">
    <text evidence="3">The sequence shown here is derived from an EMBL/GenBank/DDBJ whole genome shotgun (WGS) entry which is preliminary data.</text>
</comment>
<dbReference type="Proteomes" id="UP000749559">
    <property type="component" value="Unassembled WGS sequence"/>
</dbReference>
<evidence type="ECO:0000259" key="2">
    <source>
        <dbReference type="PROSITE" id="PS51504"/>
    </source>
</evidence>
<protein>
    <recommendedName>
        <fullName evidence="2">H15 domain-containing protein</fullName>
    </recommendedName>
</protein>
<feature type="compositionally biased region" description="Basic and acidic residues" evidence="1">
    <location>
        <begin position="725"/>
        <end position="737"/>
    </location>
</feature>
<evidence type="ECO:0000313" key="3">
    <source>
        <dbReference type="EMBL" id="CAH1775449.1"/>
    </source>
</evidence>
<feature type="compositionally biased region" description="Basic residues" evidence="1">
    <location>
        <begin position="738"/>
        <end position="749"/>
    </location>
</feature>
<feature type="compositionally biased region" description="Acidic residues" evidence="1">
    <location>
        <begin position="568"/>
        <end position="579"/>
    </location>
</feature>
<dbReference type="GO" id="GO:0000786">
    <property type="term" value="C:nucleosome"/>
    <property type="evidence" value="ECO:0007669"/>
    <property type="project" value="InterPro"/>
</dbReference>
<feature type="compositionally biased region" description="Acidic residues" evidence="1">
    <location>
        <begin position="221"/>
        <end position="233"/>
    </location>
</feature>
<keyword evidence="4" id="KW-1185">Reference proteome</keyword>
<feature type="compositionally biased region" description="Basic and acidic residues" evidence="1">
    <location>
        <begin position="257"/>
        <end position="290"/>
    </location>
</feature>
<feature type="compositionally biased region" description="Basic residues" evidence="1">
    <location>
        <begin position="582"/>
        <end position="592"/>
    </location>
</feature>
<organism evidence="3 4">
    <name type="scientific">Owenia fusiformis</name>
    <name type="common">Polychaete worm</name>
    <dbReference type="NCBI Taxonomy" id="6347"/>
    <lineage>
        <taxon>Eukaryota</taxon>
        <taxon>Metazoa</taxon>
        <taxon>Spiralia</taxon>
        <taxon>Lophotrochozoa</taxon>
        <taxon>Annelida</taxon>
        <taxon>Polychaeta</taxon>
        <taxon>Sedentaria</taxon>
        <taxon>Canalipalpata</taxon>
        <taxon>Sabellida</taxon>
        <taxon>Oweniida</taxon>
        <taxon>Oweniidae</taxon>
        <taxon>Owenia</taxon>
    </lineage>
</organism>
<feature type="compositionally biased region" description="Acidic residues" evidence="1">
    <location>
        <begin position="488"/>
        <end position="499"/>
    </location>
</feature>
<dbReference type="Gene3D" id="1.10.10.10">
    <property type="entry name" value="Winged helix-like DNA-binding domain superfamily/Winged helix DNA-binding domain"/>
    <property type="match status" value="3"/>
</dbReference>
<dbReference type="InterPro" id="IPR005818">
    <property type="entry name" value="Histone_H1/H5_H15"/>
</dbReference>
<dbReference type="PANTHER" id="PTHR35711:SF1">
    <property type="entry name" value="ECTODERMAL, ISOFORM F"/>
    <property type="match status" value="1"/>
</dbReference>
<dbReference type="SUPFAM" id="SSF46785">
    <property type="entry name" value="Winged helix' DNA-binding domain"/>
    <property type="match status" value="1"/>
</dbReference>
<dbReference type="InterPro" id="IPR036388">
    <property type="entry name" value="WH-like_DNA-bd_sf"/>
</dbReference>
<feature type="domain" description="H15" evidence="2">
    <location>
        <begin position="394"/>
        <end position="472"/>
    </location>
</feature>
<feature type="region of interest" description="Disordered" evidence="1">
    <location>
        <begin position="1"/>
        <end position="33"/>
    </location>
</feature>
<proteinExistence type="predicted"/>
<feature type="compositionally biased region" description="Basic residues" evidence="1">
    <location>
        <begin position="624"/>
        <end position="643"/>
    </location>
</feature>
<feature type="compositionally biased region" description="Basic residues" evidence="1">
    <location>
        <begin position="663"/>
        <end position="676"/>
    </location>
</feature>
<dbReference type="PROSITE" id="PS51504">
    <property type="entry name" value="H15"/>
    <property type="match status" value="2"/>
</dbReference>
<sequence length="749" mass="84555">MPSPLKKLAAANRDMPEDKKAKENGADDQESDVESVNVFKVEILDSKRERKEFPEKGMLNGWVSEHIVEKEEMKVNKNDLYDAYIDACMESNKPGVEIHILMKHINSECPKGFGINEKSPLYGKLKEFKNKPKTTKVQGETMGLKIKDILAQAFEDLGNPKKGLRPLALRNHIAMRYPALRVDIHPNLVMNAINRGVTYGKINLIKGVGKAGLYRMPLTAEQEEAEKKEEEEEEKKRSEERLKKKKEAAGLDPNADDAEKKDGEANKEVKSEANEDDKPKENDTKEGEGKTKKKRKKSAAARKVKKRKTRRRIVHSDPQTVAEAFQMAMTYMSDPKIASAKKIKEYIRDYYPDIDVDKRVPTALQRGLDKGYWVQFSGSNVSNGSFELTVEEFDPSRDNDLEDLIINAIVANHEPKQCSFKLLKEYITEYHPQFKIDDNPGRMRRALENALKHESIIQISGIGCTGTFQLGDPFTPSPAALAGQDTPSDYESDSEEEMFHDDGVDYSGYEKPVAYVPHRNPRNRGREIKTVARFDASSEPSRPRAVVRSGKGAKKSSRGGSKVTYIDTSDEESSEEEEEPPKRKRKQKKGKTIKKEAPRKSASKRKAKQESESEESEEEEAPKSKKSKASPKKKAKKPVKKEKKVIYKEDSEDNDSDDEPSHHSKKKAATVKRQAHGRQSSRGGGRGATANVSYYEDNGSESDSDFEVKKRKSSPKKSPIKTKAARKEIPEKTQKKAEKSKKKKAGKRR</sequence>
<feature type="domain" description="H15" evidence="2">
    <location>
        <begin position="317"/>
        <end position="390"/>
    </location>
</feature>
<dbReference type="GO" id="GO:0006334">
    <property type="term" value="P:nucleosome assembly"/>
    <property type="evidence" value="ECO:0007669"/>
    <property type="project" value="InterPro"/>
</dbReference>
<dbReference type="EMBL" id="CAIIXF020000001">
    <property type="protein sequence ID" value="CAH1775449.1"/>
    <property type="molecule type" value="Genomic_DNA"/>
</dbReference>
<name>A0A8S4N304_OWEFU</name>
<feature type="region of interest" description="Disordered" evidence="1">
    <location>
        <begin position="221"/>
        <end position="314"/>
    </location>
</feature>
<reference evidence="3" key="1">
    <citation type="submission" date="2022-03" db="EMBL/GenBank/DDBJ databases">
        <authorList>
            <person name="Martin C."/>
        </authorList>
    </citation>
    <scope>NUCLEOTIDE SEQUENCE</scope>
</reference>
<dbReference type="Pfam" id="PF00538">
    <property type="entry name" value="Linker_histone"/>
    <property type="match status" value="1"/>
</dbReference>
<dbReference type="PANTHER" id="PTHR35711">
    <property type="entry name" value="EXPRESSED PROTEIN"/>
    <property type="match status" value="1"/>
</dbReference>
<evidence type="ECO:0000313" key="4">
    <source>
        <dbReference type="Proteomes" id="UP000749559"/>
    </source>
</evidence>
<dbReference type="SMART" id="SM00526">
    <property type="entry name" value="H15"/>
    <property type="match status" value="2"/>
</dbReference>
<feature type="region of interest" description="Disordered" evidence="1">
    <location>
        <begin position="475"/>
        <end position="749"/>
    </location>
</feature>
<dbReference type="AlphaFoldDB" id="A0A8S4N304"/>